<feature type="domain" description="MULE transposase" evidence="4">
    <location>
        <begin position="180"/>
        <end position="244"/>
    </location>
</feature>
<dbReference type="Pfam" id="PF17167">
    <property type="entry name" value="Glyco_hydro_94"/>
    <property type="match status" value="1"/>
</dbReference>
<dbReference type="InterPro" id="IPR052047">
    <property type="entry name" value="GH94_Enzymes"/>
</dbReference>
<dbReference type="InterPro" id="IPR010383">
    <property type="entry name" value="Glyco_hydrolase_94_b-supersand"/>
</dbReference>
<dbReference type="SUPFAM" id="SSF48208">
    <property type="entry name" value="Six-hairpin glycosidases"/>
    <property type="match status" value="1"/>
</dbReference>
<feature type="domain" description="Glycosyl hydrolase 94 catalytic" evidence="5">
    <location>
        <begin position="645"/>
        <end position="727"/>
    </location>
</feature>
<dbReference type="GO" id="GO:0005975">
    <property type="term" value="P:carbohydrate metabolic process"/>
    <property type="evidence" value="ECO:0007669"/>
    <property type="project" value="InterPro"/>
</dbReference>
<dbReference type="HOGENOM" id="CLU_349535_0_0_1"/>
<dbReference type="SUPFAM" id="SSF74650">
    <property type="entry name" value="Galactose mutarotase-like"/>
    <property type="match status" value="1"/>
</dbReference>
<dbReference type="InterPro" id="IPR037018">
    <property type="entry name" value="GH65_N"/>
</dbReference>
<evidence type="ECO:0000313" key="6">
    <source>
        <dbReference type="EMBL" id="ELR04437.1"/>
    </source>
</evidence>
<dbReference type="Proteomes" id="UP000011064">
    <property type="component" value="Unassembled WGS sequence"/>
</dbReference>
<dbReference type="InterPro" id="IPR018289">
    <property type="entry name" value="MULE_transposase_dom"/>
</dbReference>
<dbReference type="Gene3D" id="1.50.10.10">
    <property type="match status" value="1"/>
</dbReference>
<dbReference type="VEuPathDB" id="FungiDB:GMDG_01513"/>
<dbReference type="OrthoDB" id="5337493at2759"/>
<accession>L8FU70</accession>
<name>L8FU70_PSED2</name>
<evidence type="ECO:0000256" key="1">
    <source>
        <dbReference type="ARBA" id="ARBA00022676"/>
    </source>
</evidence>
<keyword evidence="2" id="KW-0808">Transferase</keyword>
<evidence type="ECO:0000256" key="2">
    <source>
        <dbReference type="ARBA" id="ARBA00022679"/>
    </source>
</evidence>
<sequence length="806" mass="89919">MASLAGLSVPSDKAEFLNLDALVRALDDWAVKGKFSFWTEKREATKASFICAEKEDGSLVMGPTIIEPEHSCIGRGVRKSASSSKKAWLDPVVSRHLNVTTKTTPKEIRDLLRIRFAEEIDYKRAQECCLRLLDGDIGAQRHSFQLCRAYKELLERKSRGAHVDLLQDIHMRFKRIFARFILTLLLAVGIDANGELVPLAWAVVESENGESWGWFLNHLRLALPELVIEESTLVSDRDKGLREAERGLGGSTGEERAAWDGALEKIRAKKLEAALYLETWAEAWFRGRRFGHDTSNIAEILNQVLRIDRELPIVELLDAIWHRVMEKRGQRLLAATSAITEGRLTTPFVDARIEEGRELARSNRVQISSPTTGRVVQPDGTIYLVDTAAGICPCRCINEVLAITLIFAGGGQLAPFLPVTMSAAQWAAAYVVPLTPIDISELEVNAQDPIAVDLDGEILLLSALAAEPAARQGTMPGAVASLINEDVVEMWTVKVTNPSGRPRKISVYPYFPFGNMSWMNQSAEYRPDLGAVVGTSITPYQKAEDYFKNKLLKDKSYFLCGTPPNSWETTQKVFEGEGGLHAPSAVMKPGLGGGDARYETPAAAVQYRETLEADDQREYRFLFGPALDDAEIRSMPRPRWRDARQRKKMLPQVDEQLSTTYGVLIFAPPFSGMREDVGRLTQKRARSAENGSVYNQAAVFYIYSLYGIGEKDRAYKLLREMIPGPTEEDYLQRGQLPVFIPNYYRGAWKDFLRTAGRSSQLFNTDGHGVVGITLLPRACGVCVVMQSVRVVNLREGIVFCKHNRST</sequence>
<dbReference type="AlphaFoldDB" id="L8FU70"/>
<dbReference type="InParanoid" id="L8FU70"/>
<reference evidence="7" key="1">
    <citation type="submission" date="2010-09" db="EMBL/GenBank/DDBJ databases">
        <title>The genome sequence of Geomyces destructans 20631-21.</title>
        <authorList>
            <consortium name="The Broad Institute Genome Sequencing Platform"/>
            <person name="Cuomo C.A."/>
            <person name="Blehert D.S."/>
            <person name="Lorch J.M."/>
            <person name="Young S.K."/>
            <person name="Zeng Q."/>
            <person name="Gargeya S."/>
            <person name="Fitzgerald M."/>
            <person name="Haas B."/>
            <person name="Abouelleil A."/>
            <person name="Alvarado L."/>
            <person name="Arachchi H.M."/>
            <person name="Berlin A."/>
            <person name="Brown A."/>
            <person name="Chapman S.B."/>
            <person name="Chen Z."/>
            <person name="Dunbar C."/>
            <person name="Freedman E."/>
            <person name="Gearin G."/>
            <person name="Gellesch M."/>
            <person name="Goldberg J."/>
            <person name="Griggs A."/>
            <person name="Gujja S."/>
            <person name="Heiman D."/>
            <person name="Howarth C."/>
            <person name="Larson L."/>
            <person name="Lui A."/>
            <person name="MacDonald P.J.P."/>
            <person name="Montmayeur A."/>
            <person name="Murphy C."/>
            <person name="Neiman D."/>
            <person name="Pearson M."/>
            <person name="Priest M."/>
            <person name="Roberts A."/>
            <person name="Saif S."/>
            <person name="Shea T."/>
            <person name="Shenoy N."/>
            <person name="Sisk P."/>
            <person name="Stolte C."/>
            <person name="Sykes S."/>
            <person name="Wortman J."/>
            <person name="Nusbaum C."/>
            <person name="Birren B."/>
        </authorList>
    </citation>
    <scope>NUCLEOTIDE SEQUENCE [LARGE SCALE GENOMIC DNA]</scope>
    <source>
        <strain evidence="7">ATCC MYA-4855 / 20631-21</strain>
    </source>
</reference>
<dbReference type="InterPro" id="IPR012341">
    <property type="entry name" value="6hp_glycosidase-like_sf"/>
</dbReference>
<dbReference type="GO" id="GO:0030246">
    <property type="term" value="F:carbohydrate binding"/>
    <property type="evidence" value="ECO:0007669"/>
    <property type="project" value="InterPro"/>
</dbReference>
<evidence type="ECO:0000259" key="5">
    <source>
        <dbReference type="Pfam" id="PF17167"/>
    </source>
</evidence>
<dbReference type="Gene3D" id="2.70.98.40">
    <property type="entry name" value="Glycoside hydrolase, family 65, N-terminal domain"/>
    <property type="match status" value="1"/>
</dbReference>
<dbReference type="InterPro" id="IPR033432">
    <property type="entry name" value="GH94_catalytic"/>
</dbReference>
<feature type="domain" description="Glycosyl hydrolase 94 supersandwich" evidence="3">
    <location>
        <begin position="484"/>
        <end position="635"/>
    </location>
</feature>
<dbReference type="InterPro" id="IPR008928">
    <property type="entry name" value="6-hairpin_glycosidase_sf"/>
</dbReference>
<dbReference type="EMBL" id="GL573186">
    <property type="protein sequence ID" value="ELR04437.1"/>
    <property type="molecule type" value="Genomic_DNA"/>
</dbReference>
<keyword evidence="1" id="KW-0328">Glycosyltransferase</keyword>
<dbReference type="PANTHER" id="PTHR37469">
    <property type="entry name" value="CELLOBIONIC ACID PHOSPHORYLASE-RELATED"/>
    <property type="match status" value="1"/>
</dbReference>
<dbReference type="PANTHER" id="PTHR37469:SF2">
    <property type="entry name" value="CELLOBIONIC ACID PHOSPHORYLASE"/>
    <property type="match status" value="1"/>
</dbReference>
<protein>
    <submittedName>
        <fullName evidence="6">Uncharacterized protein</fullName>
    </submittedName>
</protein>
<evidence type="ECO:0000259" key="3">
    <source>
        <dbReference type="Pfam" id="PF06165"/>
    </source>
</evidence>
<dbReference type="Pfam" id="PF06165">
    <property type="entry name" value="GH94_b-supersand"/>
    <property type="match status" value="1"/>
</dbReference>
<keyword evidence="7" id="KW-1185">Reference proteome</keyword>
<gene>
    <name evidence="6" type="ORF">GMDG_01513</name>
</gene>
<organism evidence="6 7">
    <name type="scientific">Pseudogymnoascus destructans (strain ATCC MYA-4855 / 20631-21)</name>
    <name type="common">Bat white-nose syndrome fungus</name>
    <name type="synonym">Geomyces destructans</name>
    <dbReference type="NCBI Taxonomy" id="658429"/>
    <lineage>
        <taxon>Eukaryota</taxon>
        <taxon>Fungi</taxon>
        <taxon>Dikarya</taxon>
        <taxon>Ascomycota</taxon>
        <taxon>Pezizomycotina</taxon>
        <taxon>Leotiomycetes</taxon>
        <taxon>Thelebolales</taxon>
        <taxon>Thelebolaceae</taxon>
        <taxon>Pseudogymnoascus</taxon>
    </lineage>
</organism>
<dbReference type="GO" id="GO:0016757">
    <property type="term" value="F:glycosyltransferase activity"/>
    <property type="evidence" value="ECO:0007669"/>
    <property type="project" value="UniProtKB-KW"/>
</dbReference>
<evidence type="ECO:0000313" key="7">
    <source>
        <dbReference type="Proteomes" id="UP000011064"/>
    </source>
</evidence>
<evidence type="ECO:0000259" key="4">
    <source>
        <dbReference type="Pfam" id="PF10551"/>
    </source>
</evidence>
<proteinExistence type="predicted"/>
<dbReference type="Pfam" id="PF10551">
    <property type="entry name" value="MULE"/>
    <property type="match status" value="1"/>
</dbReference>
<dbReference type="InterPro" id="IPR011013">
    <property type="entry name" value="Gal_mutarotase_sf_dom"/>
</dbReference>